<evidence type="ECO:0000313" key="5">
    <source>
        <dbReference type="EMBL" id="GAA3725356.1"/>
    </source>
</evidence>
<dbReference type="Gene3D" id="2.60.40.790">
    <property type="match status" value="1"/>
</dbReference>
<feature type="compositionally biased region" description="Basic and acidic residues" evidence="3">
    <location>
        <begin position="1"/>
        <end position="10"/>
    </location>
</feature>
<comment type="caution">
    <text evidence="5">The sequence shown here is derived from an EMBL/GenBank/DDBJ whole genome shotgun (WGS) entry which is preliminary data.</text>
</comment>
<organism evidence="5 6">
    <name type="scientific">Salinactinospora qingdaonensis</name>
    <dbReference type="NCBI Taxonomy" id="702744"/>
    <lineage>
        <taxon>Bacteria</taxon>
        <taxon>Bacillati</taxon>
        <taxon>Actinomycetota</taxon>
        <taxon>Actinomycetes</taxon>
        <taxon>Streptosporangiales</taxon>
        <taxon>Nocardiopsidaceae</taxon>
        <taxon>Salinactinospora</taxon>
    </lineage>
</organism>
<proteinExistence type="inferred from homology"/>
<dbReference type="InterPro" id="IPR008978">
    <property type="entry name" value="HSP20-like_chaperone"/>
</dbReference>
<dbReference type="SUPFAM" id="SSF49764">
    <property type="entry name" value="HSP20-like chaperones"/>
    <property type="match status" value="1"/>
</dbReference>
<feature type="domain" description="SHSP" evidence="4">
    <location>
        <begin position="48"/>
        <end position="162"/>
    </location>
</feature>
<dbReference type="CDD" id="cd06464">
    <property type="entry name" value="ACD_sHsps-like"/>
    <property type="match status" value="1"/>
</dbReference>
<sequence length="166" mass="18454">MAAEKRADRKSNRHRGNPFRGVRDVMSEMNRIADYMSTIETGSQAQPRGHADAWSPTTDIFARGNDLVIQAELPGVQPEDVEVSFSGGYLDIDGERRRGEDADDVIYYTSERFRGRFRREFVLPSGIDDDDISARFDEGLLEVTVRGGAGASGPSVIQVQSNSKKR</sequence>
<reference evidence="6" key="1">
    <citation type="journal article" date="2019" name="Int. J. Syst. Evol. Microbiol.">
        <title>The Global Catalogue of Microorganisms (GCM) 10K type strain sequencing project: providing services to taxonomists for standard genome sequencing and annotation.</title>
        <authorList>
            <consortium name="The Broad Institute Genomics Platform"/>
            <consortium name="The Broad Institute Genome Sequencing Center for Infectious Disease"/>
            <person name="Wu L."/>
            <person name="Ma J."/>
        </authorList>
    </citation>
    <scope>NUCLEOTIDE SEQUENCE [LARGE SCALE GENOMIC DNA]</scope>
    <source>
        <strain evidence="6">JCM 17137</strain>
    </source>
</reference>
<dbReference type="Pfam" id="PF00011">
    <property type="entry name" value="HSP20"/>
    <property type="match status" value="1"/>
</dbReference>
<evidence type="ECO:0000256" key="2">
    <source>
        <dbReference type="RuleBase" id="RU003616"/>
    </source>
</evidence>
<evidence type="ECO:0000259" key="4">
    <source>
        <dbReference type="PROSITE" id="PS01031"/>
    </source>
</evidence>
<accession>A0ABP7EUS7</accession>
<evidence type="ECO:0000313" key="6">
    <source>
        <dbReference type="Proteomes" id="UP001500908"/>
    </source>
</evidence>
<dbReference type="EMBL" id="BAABDD010000001">
    <property type="protein sequence ID" value="GAA3725356.1"/>
    <property type="molecule type" value="Genomic_DNA"/>
</dbReference>
<comment type="similarity">
    <text evidence="1 2">Belongs to the small heat shock protein (HSP20) family.</text>
</comment>
<name>A0ABP7EUS7_9ACTN</name>
<dbReference type="PROSITE" id="PS01031">
    <property type="entry name" value="SHSP"/>
    <property type="match status" value="1"/>
</dbReference>
<evidence type="ECO:0000256" key="1">
    <source>
        <dbReference type="PROSITE-ProRule" id="PRU00285"/>
    </source>
</evidence>
<dbReference type="InterPro" id="IPR031107">
    <property type="entry name" value="Small_HSP"/>
</dbReference>
<evidence type="ECO:0000256" key="3">
    <source>
        <dbReference type="SAM" id="MobiDB-lite"/>
    </source>
</evidence>
<feature type="region of interest" description="Disordered" evidence="3">
    <location>
        <begin position="1"/>
        <end position="23"/>
    </location>
</feature>
<dbReference type="InterPro" id="IPR002068">
    <property type="entry name" value="A-crystallin/Hsp20_dom"/>
</dbReference>
<protein>
    <submittedName>
        <fullName evidence="5">Hsp20/alpha crystallin family protein</fullName>
    </submittedName>
</protein>
<dbReference type="Proteomes" id="UP001500908">
    <property type="component" value="Unassembled WGS sequence"/>
</dbReference>
<keyword evidence="6" id="KW-1185">Reference proteome</keyword>
<gene>
    <name evidence="5" type="ORF">GCM10022402_02520</name>
</gene>
<dbReference type="PANTHER" id="PTHR11527">
    <property type="entry name" value="HEAT-SHOCK PROTEIN 20 FAMILY MEMBER"/>
    <property type="match status" value="1"/>
</dbReference>